<reference evidence="1 2" key="1">
    <citation type="submission" date="2018-06" db="EMBL/GenBank/DDBJ databases">
        <authorList>
            <consortium name="Pathogen Informatics"/>
            <person name="Doyle S."/>
        </authorList>
    </citation>
    <scope>NUCLEOTIDE SEQUENCE [LARGE SCALE GENOMIC DNA]</scope>
    <source>
        <strain evidence="1 2">NCTC13336</strain>
    </source>
</reference>
<name>A0A377R0A9_9NEIS</name>
<keyword evidence="2" id="KW-1185">Reference proteome</keyword>
<evidence type="ECO:0000313" key="1">
    <source>
        <dbReference type="EMBL" id="STR00943.1"/>
    </source>
</evidence>
<protein>
    <recommendedName>
        <fullName evidence="3">DUF4357 domain-containing protein</fullName>
    </recommendedName>
</protein>
<accession>A0A377R0A9</accession>
<dbReference type="AlphaFoldDB" id="A0A377R0A9"/>
<evidence type="ECO:0000313" key="2">
    <source>
        <dbReference type="Proteomes" id="UP000254293"/>
    </source>
</evidence>
<proteinExistence type="predicted"/>
<organism evidence="1 2">
    <name type="scientific">Kingella potus</name>
    <dbReference type="NCBI Taxonomy" id="265175"/>
    <lineage>
        <taxon>Bacteria</taxon>
        <taxon>Pseudomonadati</taxon>
        <taxon>Pseudomonadota</taxon>
        <taxon>Betaproteobacteria</taxon>
        <taxon>Neisseriales</taxon>
        <taxon>Neisseriaceae</taxon>
        <taxon>Kingella</taxon>
    </lineage>
</organism>
<gene>
    <name evidence="1" type="ORF">NCTC13336_01168</name>
</gene>
<dbReference type="Proteomes" id="UP000254293">
    <property type="component" value="Unassembled WGS sequence"/>
</dbReference>
<evidence type="ECO:0008006" key="3">
    <source>
        <dbReference type="Google" id="ProtNLM"/>
    </source>
</evidence>
<dbReference type="EMBL" id="UGJJ01000001">
    <property type="protein sequence ID" value="STR00943.1"/>
    <property type="molecule type" value="Genomic_DNA"/>
</dbReference>
<sequence length="36" mass="3976">MVIGKNADGWLEWKTAEGKTLHDCFRSGHTESGQDA</sequence>